<dbReference type="Proteomes" id="UP000266895">
    <property type="component" value="Chromosome"/>
</dbReference>
<dbReference type="AlphaFoldDB" id="A0A448HJT2"/>
<accession>A0A448HJT2</accession>
<dbReference type="SUPFAM" id="SSF46689">
    <property type="entry name" value="Homeodomain-like"/>
    <property type="match status" value="1"/>
</dbReference>
<evidence type="ECO:0000256" key="4">
    <source>
        <dbReference type="PROSITE-ProRule" id="PRU00335"/>
    </source>
</evidence>
<organism evidence="7 8">
    <name type="scientific">Actinomyces howellii</name>
    <dbReference type="NCBI Taxonomy" id="52771"/>
    <lineage>
        <taxon>Bacteria</taxon>
        <taxon>Bacillati</taxon>
        <taxon>Actinomycetota</taxon>
        <taxon>Actinomycetes</taxon>
        <taxon>Actinomycetales</taxon>
        <taxon>Actinomycetaceae</taxon>
        <taxon>Actinomyces</taxon>
    </lineage>
</organism>
<reference evidence="7 8" key="1">
    <citation type="submission" date="2018-12" db="EMBL/GenBank/DDBJ databases">
        <authorList>
            <consortium name="Pathogen Informatics"/>
        </authorList>
    </citation>
    <scope>NUCLEOTIDE SEQUENCE [LARGE SCALE GENOMIC DNA]</scope>
    <source>
        <strain evidence="7 8">NCTC11636</strain>
    </source>
</reference>
<keyword evidence="1" id="KW-0805">Transcription regulation</keyword>
<evidence type="ECO:0000256" key="2">
    <source>
        <dbReference type="ARBA" id="ARBA00023125"/>
    </source>
</evidence>
<keyword evidence="8" id="KW-1185">Reference proteome</keyword>
<feature type="domain" description="HTH tetR-type" evidence="6">
    <location>
        <begin position="47"/>
        <end position="107"/>
    </location>
</feature>
<dbReference type="EMBL" id="LR134350">
    <property type="protein sequence ID" value="VEG29965.1"/>
    <property type="molecule type" value="Genomic_DNA"/>
</dbReference>
<keyword evidence="2 4" id="KW-0238">DNA-binding</keyword>
<feature type="compositionally biased region" description="Low complexity" evidence="5">
    <location>
        <begin position="11"/>
        <end position="23"/>
    </location>
</feature>
<dbReference type="Pfam" id="PF00440">
    <property type="entry name" value="TetR_N"/>
    <property type="match status" value="1"/>
</dbReference>
<feature type="DNA-binding region" description="H-T-H motif" evidence="4">
    <location>
        <begin position="70"/>
        <end position="89"/>
    </location>
</feature>
<evidence type="ECO:0000256" key="1">
    <source>
        <dbReference type="ARBA" id="ARBA00023015"/>
    </source>
</evidence>
<keyword evidence="3" id="KW-0804">Transcription</keyword>
<dbReference type="PRINTS" id="PR00455">
    <property type="entry name" value="HTHTETR"/>
</dbReference>
<dbReference type="GO" id="GO:0003700">
    <property type="term" value="F:DNA-binding transcription factor activity"/>
    <property type="evidence" value="ECO:0007669"/>
    <property type="project" value="TreeGrafter"/>
</dbReference>
<evidence type="ECO:0000313" key="7">
    <source>
        <dbReference type="EMBL" id="VEG29965.1"/>
    </source>
</evidence>
<sequence>MAPKDLRPESPAAHADTRAPAPAHVADRQHAATEDAPQPGLRARKKAATMHHIQETALALFSANDFDAVSIEQIAAAAEVSPSTVYRYFGTKEGLVVRDEYDEPLLAAVGYHVARGADPASAFLAALDSIWEEHFVIEDASTRTRIRLWMEVPGVRAAGYLIIEERIDEFARVLAGTGRWTFPEARVLSSTVTGMLVAALRNWYETDTGGDWREHLTEVSSLLRGGRAPWAQPPRE</sequence>
<dbReference type="PANTHER" id="PTHR30055:SF234">
    <property type="entry name" value="HTH-TYPE TRANSCRIPTIONAL REGULATOR BETI"/>
    <property type="match status" value="1"/>
</dbReference>
<dbReference type="KEGG" id="ahw:NCTC11636_02438"/>
<evidence type="ECO:0000256" key="3">
    <source>
        <dbReference type="ARBA" id="ARBA00023163"/>
    </source>
</evidence>
<dbReference type="InterPro" id="IPR050109">
    <property type="entry name" value="HTH-type_TetR-like_transc_reg"/>
</dbReference>
<evidence type="ECO:0000256" key="5">
    <source>
        <dbReference type="SAM" id="MobiDB-lite"/>
    </source>
</evidence>
<dbReference type="PROSITE" id="PS50977">
    <property type="entry name" value="HTH_TETR_2"/>
    <property type="match status" value="1"/>
</dbReference>
<dbReference type="InterPro" id="IPR001647">
    <property type="entry name" value="HTH_TetR"/>
</dbReference>
<name>A0A448HJT2_9ACTO</name>
<dbReference type="InterPro" id="IPR009057">
    <property type="entry name" value="Homeodomain-like_sf"/>
</dbReference>
<proteinExistence type="predicted"/>
<dbReference type="InterPro" id="IPR041347">
    <property type="entry name" value="MftR_C"/>
</dbReference>
<feature type="region of interest" description="Disordered" evidence="5">
    <location>
        <begin position="1"/>
        <end position="43"/>
    </location>
</feature>
<protein>
    <submittedName>
        <fullName evidence="7">Mycofactocin system transcriptional regulator</fullName>
    </submittedName>
</protein>
<dbReference type="Gene3D" id="1.10.357.10">
    <property type="entry name" value="Tetracycline Repressor, domain 2"/>
    <property type="match status" value="1"/>
</dbReference>
<evidence type="ECO:0000259" key="6">
    <source>
        <dbReference type="PROSITE" id="PS50977"/>
    </source>
</evidence>
<dbReference type="PANTHER" id="PTHR30055">
    <property type="entry name" value="HTH-TYPE TRANSCRIPTIONAL REGULATOR RUTR"/>
    <property type="match status" value="1"/>
</dbReference>
<dbReference type="GO" id="GO:0000976">
    <property type="term" value="F:transcription cis-regulatory region binding"/>
    <property type="evidence" value="ECO:0007669"/>
    <property type="project" value="TreeGrafter"/>
</dbReference>
<dbReference type="RefSeq" id="WP_232009767.1">
    <property type="nucleotide sequence ID" value="NZ_LR134350.1"/>
</dbReference>
<dbReference type="Gene3D" id="1.10.10.60">
    <property type="entry name" value="Homeodomain-like"/>
    <property type="match status" value="1"/>
</dbReference>
<gene>
    <name evidence="7" type="ORF">NCTC11636_02438</name>
</gene>
<evidence type="ECO:0000313" key="8">
    <source>
        <dbReference type="Proteomes" id="UP000266895"/>
    </source>
</evidence>
<dbReference type="Pfam" id="PF17754">
    <property type="entry name" value="TetR_C_14"/>
    <property type="match status" value="1"/>
</dbReference>